<feature type="domain" description="Gram-positive cocci surface proteins LPxTG" evidence="8">
    <location>
        <begin position="152"/>
        <end position="190"/>
    </location>
</feature>
<dbReference type="RefSeq" id="WP_253763467.1">
    <property type="nucleotide sequence ID" value="NZ_JAMZDZ010000001.1"/>
</dbReference>
<protein>
    <recommendedName>
        <fullName evidence="8">Gram-positive cocci surface proteins LPxTG domain-containing protein</fullName>
    </recommendedName>
</protein>
<dbReference type="EMBL" id="JBHSAY010000008">
    <property type="protein sequence ID" value="MFC4131916.1"/>
    <property type="molecule type" value="Genomic_DNA"/>
</dbReference>
<keyword evidence="10" id="KW-1185">Reference proteome</keyword>
<evidence type="ECO:0000256" key="4">
    <source>
        <dbReference type="ARBA" id="ARBA00023088"/>
    </source>
</evidence>
<comment type="caution">
    <text evidence="9">The sequence shown here is derived from an EMBL/GenBank/DDBJ whole genome shotgun (WGS) entry which is preliminary data.</text>
</comment>
<feature type="region of interest" description="Disordered" evidence="5">
    <location>
        <begin position="116"/>
        <end position="159"/>
    </location>
</feature>
<dbReference type="Pfam" id="PF00746">
    <property type="entry name" value="Gram_pos_anchor"/>
    <property type="match status" value="1"/>
</dbReference>
<evidence type="ECO:0000256" key="1">
    <source>
        <dbReference type="ARBA" id="ARBA00022512"/>
    </source>
</evidence>
<evidence type="ECO:0000256" key="5">
    <source>
        <dbReference type="SAM" id="MobiDB-lite"/>
    </source>
</evidence>
<evidence type="ECO:0000313" key="9">
    <source>
        <dbReference type="EMBL" id="MFC4131916.1"/>
    </source>
</evidence>
<keyword evidence="6" id="KW-1133">Transmembrane helix</keyword>
<evidence type="ECO:0000256" key="6">
    <source>
        <dbReference type="SAM" id="Phobius"/>
    </source>
</evidence>
<evidence type="ECO:0000259" key="8">
    <source>
        <dbReference type="Pfam" id="PF00746"/>
    </source>
</evidence>
<feature type="signal peptide" evidence="7">
    <location>
        <begin position="1"/>
        <end position="26"/>
    </location>
</feature>
<name>A0ABV8LN93_9ACTN</name>
<reference evidence="10" key="1">
    <citation type="journal article" date="2019" name="Int. J. Syst. Evol. Microbiol.">
        <title>The Global Catalogue of Microorganisms (GCM) 10K type strain sequencing project: providing services to taxonomists for standard genome sequencing and annotation.</title>
        <authorList>
            <consortium name="The Broad Institute Genomics Platform"/>
            <consortium name="The Broad Institute Genome Sequencing Center for Infectious Disease"/>
            <person name="Wu L."/>
            <person name="Ma J."/>
        </authorList>
    </citation>
    <scope>NUCLEOTIDE SEQUENCE [LARGE SCALE GENOMIC DNA]</scope>
    <source>
        <strain evidence="10">CGMCC 4.7289</strain>
    </source>
</reference>
<dbReference type="PROSITE" id="PS51257">
    <property type="entry name" value="PROKAR_LIPOPROTEIN"/>
    <property type="match status" value="1"/>
</dbReference>
<keyword evidence="6" id="KW-0472">Membrane</keyword>
<evidence type="ECO:0000256" key="3">
    <source>
        <dbReference type="ARBA" id="ARBA00022729"/>
    </source>
</evidence>
<keyword evidence="6" id="KW-0812">Transmembrane</keyword>
<accession>A0ABV8LN93</accession>
<keyword evidence="4" id="KW-0572">Peptidoglycan-anchor</keyword>
<feature type="transmembrane region" description="Helical" evidence="6">
    <location>
        <begin position="164"/>
        <end position="186"/>
    </location>
</feature>
<dbReference type="InterPro" id="IPR019931">
    <property type="entry name" value="LPXTG_anchor"/>
</dbReference>
<feature type="compositionally biased region" description="Pro residues" evidence="5">
    <location>
        <begin position="125"/>
        <end position="139"/>
    </location>
</feature>
<sequence>MRLKNTLIVLAAVACSTLFIPGQAYAHTSVVSGTAPCDQAGKRTVTWTIKNNWKTEETVKNLSLSPKPLGETSPGLPTTIKKDGSYTFSYEVPADATKITISFTAQWPDHYEEGVKGSIGNLPACPSPSPKPSASPSPSPQESSPTPVPPSPTPSKPTLPTTGVALPALLIGALVLIGGGIAFALIGRRRRLEA</sequence>
<proteinExistence type="predicted"/>
<evidence type="ECO:0000313" key="10">
    <source>
        <dbReference type="Proteomes" id="UP001595816"/>
    </source>
</evidence>
<feature type="compositionally biased region" description="Pro residues" evidence="5">
    <location>
        <begin position="146"/>
        <end position="157"/>
    </location>
</feature>
<keyword evidence="2" id="KW-0964">Secreted</keyword>
<evidence type="ECO:0000256" key="7">
    <source>
        <dbReference type="SAM" id="SignalP"/>
    </source>
</evidence>
<keyword evidence="3 7" id="KW-0732">Signal</keyword>
<evidence type="ECO:0000256" key="2">
    <source>
        <dbReference type="ARBA" id="ARBA00022525"/>
    </source>
</evidence>
<gene>
    <name evidence="9" type="ORF">ACFOZ4_15005</name>
</gene>
<keyword evidence="1" id="KW-0134">Cell wall</keyword>
<organism evidence="9 10">
    <name type="scientific">Hamadaea flava</name>
    <dbReference type="NCBI Taxonomy" id="1742688"/>
    <lineage>
        <taxon>Bacteria</taxon>
        <taxon>Bacillati</taxon>
        <taxon>Actinomycetota</taxon>
        <taxon>Actinomycetes</taxon>
        <taxon>Micromonosporales</taxon>
        <taxon>Micromonosporaceae</taxon>
        <taxon>Hamadaea</taxon>
    </lineage>
</organism>
<feature type="chain" id="PRO_5047028181" description="Gram-positive cocci surface proteins LPxTG domain-containing protein" evidence="7">
    <location>
        <begin position="27"/>
        <end position="194"/>
    </location>
</feature>
<dbReference type="Proteomes" id="UP001595816">
    <property type="component" value="Unassembled WGS sequence"/>
</dbReference>